<dbReference type="SUPFAM" id="SSF158702">
    <property type="entry name" value="Sec63 N-terminal domain-like"/>
    <property type="match status" value="3"/>
</dbReference>
<dbReference type="InterPro" id="IPR004179">
    <property type="entry name" value="Sec63-dom"/>
</dbReference>
<dbReference type="GO" id="GO:0005783">
    <property type="term" value="C:endoplasmic reticulum"/>
    <property type="evidence" value="ECO:0007669"/>
    <property type="project" value="UniProtKB-SubCell"/>
</dbReference>
<dbReference type="GO" id="GO:0003723">
    <property type="term" value="F:RNA binding"/>
    <property type="evidence" value="ECO:0007669"/>
    <property type="project" value="TreeGrafter"/>
</dbReference>
<protein>
    <recommendedName>
        <fullName evidence="12">Helicase ATP-binding domain-containing protein</fullName>
    </recommendedName>
</protein>
<evidence type="ECO:0000256" key="4">
    <source>
        <dbReference type="ARBA" id="ARBA00022741"/>
    </source>
</evidence>
<evidence type="ECO:0000256" key="8">
    <source>
        <dbReference type="ARBA" id="ARBA00022840"/>
    </source>
</evidence>
<evidence type="ECO:0000256" key="5">
    <source>
        <dbReference type="ARBA" id="ARBA00022801"/>
    </source>
</evidence>
<proteinExistence type="predicted"/>
<dbReference type="AlphaFoldDB" id="A0A814G2K6"/>
<gene>
    <name evidence="13" type="ORF">SEV965_LOCUS10234</name>
</gene>
<dbReference type="GO" id="GO:0016787">
    <property type="term" value="F:hydrolase activity"/>
    <property type="evidence" value="ECO:0007669"/>
    <property type="project" value="UniProtKB-KW"/>
</dbReference>
<evidence type="ECO:0000256" key="11">
    <source>
        <dbReference type="ARBA" id="ARBA00023186"/>
    </source>
</evidence>
<dbReference type="GO" id="GO:0000388">
    <property type="term" value="P:spliceosome conformational change to release U4 (or U4atac) and U1 (or U11)"/>
    <property type="evidence" value="ECO:0007669"/>
    <property type="project" value="TreeGrafter"/>
</dbReference>
<evidence type="ECO:0000313" key="13">
    <source>
        <dbReference type="EMBL" id="CAF0990413.1"/>
    </source>
</evidence>
<dbReference type="Gene3D" id="3.40.50.300">
    <property type="entry name" value="P-loop containing nucleotide triphosphate hydrolases"/>
    <property type="match status" value="2"/>
</dbReference>
<keyword evidence="7" id="KW-0256">Endoplasmic reticulum</keyword>
<dbReference type="FunFam" id="1.10.150.20:FF:000013">
    <property type="entry name" value="U5 small nuclear ribonucleoprotein kDa helicase"/>
    <property type="match status" value="2"/>
</dbReference>
<evidence type="ECO:0000256" key="7">
    <source>
        <dbReference type="ARBA" id="ARBA00022824"/>
    </source>
</evidence>
<dbReference type="GO" id="GO:0005524">
    <property type="term" value="F:ATP binding"/>
    <property type="evidence" value="ECO:0007669"/>
    <property type="project" value="UniProtKB-KW"/>
</dbReference>
<sequence>MIDKRMWQSMCPLRQFKKIPKEIIRKIEKKNISWDRFYDLDAHEIGELVRAPKVGKTIYKYIHHHHIPKLELSLHIFNEMIKIHEMTEPFWILVEDVDSEILLHHEYFLLKKKYCEDEHYVKFFVPVFETFPPQYFIRVISDKWIASETQVALSFRHLILEEKHPPPTELLDLQPLPVNALRNSNSILFSNEKLKENPQPKCVYVTPKEELAEIVRQDWDRRFATIGRKVVMLTSETGTDLKLISKGHIIISTPEKWNILSRLWKQRKNFQNINLFIVDDLHVIGSDDRHVLEIICSRMLYMSSQIERNIRIVPMATSILNAKDIGQWLGYSTNATFNFRPSIRLVQLVLHIQGFNITHNASRLIAMAKPVYQAINRYSPNHPVIVFVPSHKLSRMTAIDILTFAAAAEQKRDRFLHISTTEIEPFTDEREDQTLKETILRGVVYLHEGLNHKYRIIIEELYTGGALQVCIVSRSMLWTLNLFSYLVIIMDTQYYNGQDHTYDDYSISDILQIIGRANHPLKETDAKVVLMCLSSKKDFFFKFLYEPLPIESHLDHCLHDYFNAEIITKITENKQDAIDYLTWALIYRCMTQNLNYYYLQGVSSRYLSDHLSELVENTLNDLEQSKCITIENEMDTSPLNLGMIAAYYYINYRTIDNKSLTSKTKIKLATRLPNKLNNVKFNDPHVKANLLLQAHLSPIRLIQACVDVSRSNSWLLPGLAAIELAQMVTQVMWNKDPYLKQLPHFTSEIIQRCTENKIKTVFDLMEMQDKEHVELLQLNTSKLADVARFCNPLLDIVANAAEYERIPIRHHEDNMLKQLATRLPNKLNNVKFNDPHVKANLLLQAHLSRIQLSAELQKDTDEILIKAIRLIQACVDVLSSNGWLLPALAAMELAQMVTQGMWNKDPYLRQLPHFTSEIIQRCTEKKIETVFDLMEMQDEERVELLQLSTSKLADVARFCNRYPNIEVSYEVPDKDDITSGSTVNVNVSLERADEVSGPVISPLFPQKREEGWWLVIGELKTNALISIKRLTLQQKAQVVLDFTAPSAGTHNYILYFMSDAYMGCDHEYKFSVDVHKGVNNDADMK</sequence>
<dbReference type="InterPro" id="IPR036388">
    <property type="entry name" value="WH-like_DNA-bd_sf"/>
</dbReference>
<dbReference type="SUPFAM" id="SSF52540">
    <property type="entry name" value="P-loop containing nucleoside triphosphate hydrolases"/>
    <property type="match status" value="2"/>
</dbReference>
<organism evidence="13 14">
    <name type="scientific">Rotaria sordida</name>
    <dbReference type="NCBI Taxonomy" id="392033"/>
    <lineage>
        <taxon>Eukaryota</taxon>
        <taxon>Metazoa</taxon>
        <taxon>Spiralia</taxon>
        <taxon>Gnathifera</taxon>
        <taxon>Rotifera</taxon>
        <taxon>Eurotatoria</taxon>
        <taxon>Bdelloidea</taxon>
        <taxon>Philodinida</taxon>
        <taxon>Philodinidae</taxon>
        <taxon>Rotaria</taxon>
    </lineage>
</organism>
<keyword evidence="4" id="KW-0547">Nucleotide-binding</keyword>
<dbReference type="SUPFAM" id="SSF81296">
    <property type="entry name" value="E set domains"/>
    <property type="match status" value="1"/>
</dbReference>
<dbReference type="PANTHER" id="PTHR24075:SF5">
    <property type="entry name" value="U5 SMALL NUCLEAR RIBONUCLEOPROTEIN 200 KDA HELICASE"/>
    <property type="match status" value="1"/>
</dbReference>
<keyword evidence="6" id="KW-0347">Helicase</keyword>
<evidence type="ECO:0000313" key="14">
    <source>
        <dbReference type="Proteomes" id="UP000663889"/>
    </source>
</evidence>
<dbReference type="InterPro" id="IPR014001">
    <property type="entry name" value="Helicase_ATP-bd"/>
</dbReference>
<keyword evidence="10" id="KW-0472">Membrane</keyword>
<evidence type="ECO:0000256" key="2">
    <source>
        <dbReference type="ARBA" id="ARBA00004240"/>
    </source>
</evidence>
<dbReference type="FunFam" id="1.10.3380.10:FF:000002">
    <property type="entry name" value="Activating signal cointegrator 1 complex subunit 3"/>
    <property type="match status" value="1"/>
</dbReference>
<dbReference type="Gene3D" id="2.60.40.150">
    <property type="entry name" value="C2 domain"/>
    <property type="match status" value="2"/>
</dbReference>
<dbReference type="EMBL" id="CAJNOU010000415">
    <property type="protein sequence ID" value="CAF0990413.1"/>
    <property type="molecule type" value="Genomic_DNA"/>
</dbReference>
<accession>A0A814G2K6</accession>
<evidence type="ECO:0000256" key="1">
    <source>
        <dbReference type="ARBA" id="ARBA00004141"/>
    </source>
</evidence>
<dbReference type="InterPro" id="IPR027417">
    <property type="entry name" value="P-loop_NTPase"/>
</dbReference>
<evidence type="ECO:0000256" key="10">
    <source>
        <dbReference type="ARBA" id="ARBA00023136"/>
    </source>
</evidence>
<dbReference type="PROSITE" id="PS51192">
    <property type="entry name" value="HELICASE_ATP_BIND_1"/>
    <property type="match status" value="1"/>
</dbReference>
<comment type="subcellular location">
    <subcellularLocation>
        <location evidence="2">Endoplasmic reticulum</location>
    </subcellularLocation>
    <subcellularLocation>
        <location evidence="1">Membrane</location>
        <topology evidence="1">Multi-pass membrane protein</topology>
    </subcellularLocation>
</comment>
<evidence type="ECO:0000259" key="12">
    <source>
        <dbReference type="PROSITE" id="PS51192"/>
    </source>
</evidence>
<name>A0A814G2K6_9BILA</name>
<dbReference type="InterPro" id="IPR011545">
    <property type="entry name" value="DEAD/DEAH_box_helicase_dom"/>
</dbReference>
<dbReference type="SMART" id="SM00973">
    <property type="entry name" value="Sec63"/>
    <property type="match status" value="1"/>
</dbReference>
<feature type="domain" description="Helicase ATP-binding" evidence="12">
    <location>
        <begin position="186"/>
        <end position="336"/>
    </location>
</feature>
<dbReference type="InterPro" id="IPR035892">
    <property type="entry name" value="C2_domain_sf"/>
</dbReference>
<dbReference type="Gene3D" id="1.10.10.10">
    <property type="entry name" value="Winged helix-like DNA-binding domain superfamily/Winged helix DNA-binding domain"/>
    <property type="match status" value="1"/>
</dbReference>
<comment type="caution">
    <text evidence="13">The sequence shown here is derived from an EMBL/GenBank/DDBJ whole genome shotgun (WGS) entry which is preliminary data.</text>
</comment>
<dbReference type="Proteomes" id="UP000663889">
    <property type="component" value="Unassembled WGS sequence"/>
</dbReference>
<dbReference type="InterPro" id="IPR057842">
    <property type="entry name" value="WH_MER3"/>
</dbReference>
<dbReference type="GO" id="GO:0005681">
    <property type="term" value="C:spliceosomal complex"/>
    <property type="evidence" value="ECO:0007669"/>
    <property type="project" value="TreeGrafter"/>
</dbReference>
<dbReference type="GO" id="GO:0003724">
    <property type="term" value="F:RNA helicase activity"/>
    <property type="evidence" value="ECO:0007669"/>
    <property type="project" value="TreeGrafter"/>
</dbReference>
<dbReference type="Pfam" id="PF23445">
    <property type="entry name" value="WHD_SNRNP200"/>
    <property type="match status" value="1"/>
</dbReference>
<dbReference type="FunFam" id="2.60.40.150:FF:000048">
    <property type="entry name" value="U5 small nuclear ribonucleoprotein 200 kDa helicase"/>
    <property type="match status" value="1"/>
</dbReference>
<dbReference type="FunFam" id="3.40.50.300:FF:000368">
    <property type="entry name" value="U5 small nuclear ribonucleoprotein 200 kDa helicase"/>
    <property type="match status" value="1"/>
</dbReference>
<evidence type="ECO:0000256" key="3">
    <source>
        <dbReference type="ARBA" id="ARBA00022692"/>
    </source>
</evidence>
<keyword evidence="5" id="KW-0378">Hydrolase</keyword>
<dbReference type="Pfam" id="PF02889">
    <property type="entry name" value="Sec63"/>
    <property type="match status" value="2"/>
</dbReference>
<evidence type="ECO:0000256" key="9">
    <source>
        <dbReference type="ARBA" id="ARBA00022989"/>
    </source>
</evidence>
<dbReference type="GO" id="GO:0016020">
    <property type="term" value="C:membrane"/>
    <property type="evidence" value="ECO:0007669"/>
    <property type="project" value="UniProtKB-SubCell"/>
</dbReference>
<keyword evidence="9" id="KW-1133">Transmembrane helix</keyword>
<dbReference type="InterPro" id="IPR014756">
    <property type="entry name" value="Ig_E-set"/>
</dbReference>
<keyword evidence="8" id="KW-0067">ATP-binding</keyword>
<dbReference type="PANTHER" id="PTHR24075">
    <property type="entry name" value="SEC63 DOMAIN-CONTAINING"/>
    <property type="match status" value="1"/>
</dbReference>
<dbReference type="Gene3D" id="1.10.3380.10">
    <property type="entry name" value="Sec63 N-terminal domain-like domain"/>
    <property type="match status" value="1"/>
</dbReference>
<reference evidence="13" key="1">
    <citation type="submission" date="2021-02" db="EMBL/GenBank/DDBJ databases">
        <authorList>
            <person name="Nowell W R."/>
        </authorList>
    </citation>
    <scope>NUCLEOTIDE SEQUENCE</scope>
</reference>
<dbReference type="Gene3D" id="1.10.150.20">
    <property type="entry name" value="5' to 3' exonuclease, C-terminal subdomain"/>
    <property type="match status" value="3"/>
</dbReference>
<keyword evidence="3" id="KW-0812">Transmembrane</keyword>
<evidence type="ECO:0000256" key="6">
    <source>
        <dbReference type="ARBA" id="ARBA00022806"/>
    </source>
</evidence>
<dbReference type="FunFam" id="1.10.150.20:FF:000004">
    <property type="entry name" value="U5 small nuclear ribonucleoprotein helicase"/>
    <property type="match status" value="1"/>
</dbReference>
<dbReference type="FunFam" id="1.10.10.10:FF:000012">
    <property type="entry name" value="U5 small nuclear ribonucleoprotein helicase"/>
    <property type="match status" value="1"/>
</dbReference>
<keyword evidence="11" id="KW-0143">Chaperone</keyword>
<dbReference type="Pfam" id="PF00270">
    <property type="entry name" value="DEAD"/>
    <property type="match status" value="1"/>
</dbReference>